<dbReference type="Proteomes" id="UP000515208">
    <property type="component" value="Unplaced"/>
</dbReference>
<proteinExistence type="inferred from homology"/>
<comment type="similarity">
    <text evidence="1">Belongs to the protein phosphatase inhibitor 2 family.</text>
</comment>
<keyword evidence="4" id="KW-1185">Reference proteome</keyword>
<dbReference type="OrthoDB" id="551302at2759"/>
<dbReference type="InterPro" id="IPR007062">
    <property type="entry name" value="PPI-2"/>
</dbReference>
<evidence type="ECO:0000256" key="2">
    <source>
        <dbReference type="ARBA" id="ARBA00023272"/>
    </source>
</evidence>
<dbReference type="AlphaFoldDB" id="A0A6P3HSQ3"/>
<dbReference type="PANTHER" id="PTHR12398:SF8">
    <property type="entry name" value="RIKEN CDNA 2810408A11 GENE"/>
    <property type="match status" value="1"/>
</dbReference>
<dbReference type="Gene3D" id="6.10.250.1050">
    <property type="match status" value="1"/>
</dbReference>
<organism evidence="4 5">
    <name type="scientific">Bison bison bison</name>
    <name type="common">North American plains bison</name>
    <dbReference type="NCBI Taxonomy" id="43346"/>
    <lineage>
        <taxon>Eukaryota</taxon>
        <taxon>Metazoa</taxon>
        <taxon>Chordata</taxon>
        <taxon>Craniata</taxon>
        <taxon>Vertebrata</taxon>
        <taxon>Euteleostomi</taxon>
        <taxon>Mammalia</taxon>
        <taxon>Eutheria</taxon>
        <taxon>Laurasiatheria</taxon>
        <taxon>Artiodactyla</taxon>
        <taxon>Ruminantia</taxon>
        <taxon>Pecora</taxon>
        <taxon>Bovidae</taxon>
        <taxon>Bovinae</taxon>
        <taxon>Bison</taxon>
    </lineage>
</organism>
<feature type="region of interest" description="Disordered" evidence="3">
    <location>
        <begin position="240"/>
        <end position="259"/>
    </location>
</feature>
<dbReference type="KEGG" id="bbis:104993921"/>
<feature type="region of interest" description="Disordered" evidence="3">
    <location>
        <begin position="512"/>
        <end position="556"/>
    </location>
</feature>
<dbReference type="PANTHER" id="PTHR12398">
    <property type="entry name" value="PROTEIN PHOSPHATASE INHIBITOR"/>
    <property type="match status" value="1"/>
</dbReference>
<dbReference type="GeneID" id="104993921"/>
<dbReference type="RefSeq" id="XP_010845631.1">
    <property type="nucleotide sequence ID" value="XM_010847329.1"/>
</dbReference>
<feature type="region of interest" description="Disordered" evidence="3">
    <location>
        <begin position="267"/>
        <end position="318"/>
    </location>
</feature>
<feature type="region of interest" description="Disordered" evidence="3">
    <location>
        <begin position="1"/>
        <end position="30"/>
    </location>
</feature>
<dbReference type="Pfam" id="PF04979">
    <property type="entry name" value="IPP-2"/>
    <property type="match status" value="1"/>
</dbReference>
<feature type="region of interest" description="Disordered" evidence="3">
    <location>
        <begin position="427"/>
        <end position="492"/>
    </location>
</feature>
<feature type="compositionally biased region" description="Gly residues" evidence="3">
    <location>
        <begin position="9"/>
        <end position="30"/>
    </location>
</feature>
<reference evidence="5" key="1">
    <citation type="submission" date="2025-08" db="UniProtKB">
        <authorList>
            <consortium name="RefSeq"/>
        </authorList>
    </citation>
    <scope>IDENTIFICATION</scope>
    <source>
        <tissue evidence="5">Blood</tissue>
    </source>
</reference>
<evidence type="ECO:0000313" key="5">
    <source>
        <dbReference type="RefSeq" id="XP_010845631.1"/>
    </source>
</evidence>
<evidence type="ECO:0000256" key="1">
    <source>
        <dbReference type="ARBA" id="ARBA00005472"/>
    </source>
</evidence>
<feature type="compositionally biased region" description="Polar residues" evidence="3">
    <location>
        <begin position="428"/>
        <end position="449"/>
    </location>
</feature>
<feature type="compositionally biased region" description="Low complexity" evidence="3">
    <location>
        <begin position="282"/>
        <end position="297"/>
    </location>
</feature>
<protein>
    <submittedName>
        <fullName evidence="5">Uncharacterized protein LOC104993921 isoform X1</fullName>
    </submittedName>
</protein>
<gene>
    <name evidence="5" type="primary">LOC104993921</name>
</gene>
<dbReference type="GO" id="GO:0009966">
    <property type="term" value="P:regulation of signal transduction"/>
    <property type="evidence" value="ECO:0007669"/>
    <property type="project" value="InterPro"/>
</dbReference>
<keyword evidence="2" id="KW-0650">Protein phosphatase inhibitor</keyword>
<feature type="region of interest" description="Disordered" evidence="3">
    <location>
        <begin position="42"/>
        <end position="111"/>
    </location>
</feature>
<evidence type="ECO:0000256" key="3">
    <source>
        <dbReference type="SAM" id="MobiDB-lite"/>
    </source>
</evidence>
<feature type="compositionally biased region" description="Low complexity" evidence="3">
    <location>
        <begin position="240"/>
        <end position="253"/>
    </location>
</feature>
<sequence>MEKQESLGAAGGLNGESPGGGISGVPGGIGGVESGAGLLSGVTMFHGSGPPTHNGGTIIRSLDSSQPSGGTAVLGSGLNQHPGEVAGHSFGSRTQPVGFNPHFPGTSVSGTFNPGSGASGVYNSANITLSESTCTRQDRPCEDRPRSILKNSSSIMVHKSPGAEKRKSQHWDEMNILATYHPADKNYGFMKVDEPSTPFHRLQDSDEDLLAGTSHAMTPEKLAERFAAMDSFCPKVLYSDNRSSGSSDSFSKTQSDDFEKRRKAHYNEGKFLKPQKNPPLDNSENSSVGSVSMSSGSRGAMLDSEPRPVERGGAGRMTGGVKDQIGLVARNHILEAKGVLMTQTDLGDSSASPAFINLSPTSSTTVVLEKEIGLQRKEYYSKGRYLRCWPHPELEEDTEDEQQSSSTNLNWVTESPMGTEVRLVDHTGGSSQDFQATESSQKVIVTSSKPGEGTRPPSHQAWLLASSHLPNPRLPSGQRIGKGTAQCSKDSGSQAMSDWCQWLVSKGLNWQSMEGSEREPGSHPNFPNQNQHRREPEQGQGDGRGARGAEWVGSRESGDRGHIFCLWQESH</sequence>
<accession>A0A6P3HSQ3</accession>
<name>A0A6P3HSQ3_BISBB</name>
<evidence type="ECO:0000313" key="4">
    <source>
        <dbReference type="Proteomes" id="UP000515208"/>
    </source>
</evidence>
<dbReference type="GO" id="GO:0004864">
    <property type="term" value="F:protein phosphatase inhibitor activity"/>
    <property type="evidence" value="ECO:0007669"/>
    <property type="project" value="UniProtKB-KW"/>
</dbReference>